<dbReference type="SUPFAM" id="SSF57850">
    <property type="entry name" value="RING/U-box"/>
    <property type="match status" value="1"/>
</dbReference>
<dbReference type="InterPro" id="IPR013083">
    <property type="entry name" value="Znf_RING/FYVE/PHD"/>
</dbReference>
<dbReference type="Pfam" id="PF13923">
    <property type="entry name" value="zf-C3HC4_2"/>
    <property type="match status" value="1"/>
</dbReference>
<dbReference type="SMART" id="SM00184">
    <property type="entry name" value="RING"/>
    <property type="match status" value="1"/>
</dbReference>
<sequence length="700" mass="78764">MAVFETFRRGDEVIVRENSTFCTVFTTTPLKLQGPGKQCAAQSPLVARQSGGSSELPPGRSQGPWSFKGVVSDGPTDLLCSWEPRRHPGNEPRDVSQGVYGSHEPTRLIGPQLCRAMAKATSKDESTGFPVDWFVDPPPRGFICDICTDVLNNPQELTTCGHIFCKRCITQWISQNQTCPKDRKNITSSSLRDPSVIWCQMLGDLRVRCPESGCKDVVTLDALSNHRRSCKTTMVQCPGGCGLKMLKKRTIKHSCVNYLQQELAKVKAVSQMNAEQRAVLKTRLDDFLKLTDTLDVFQTLGQQIAKLKETSEEDETQRTAEIVQYAEKLDATSLDDQQLHQIAKKIVAACSRPIPGRTVETVLKPYDPSSVGPLLHATFDESLHSPEAWDILSKRLVDLAKRPDVTTMEAIISGFQAFMSEIGDLRKDYKESIDFVREIAYRVSLVHPSPLIFLLEVLKPMNEPPQDEFLVNYKSAPTRESDVKEIFSVILNKIRAEKGLDYVIREWKEHQTELQTFFNAEKTFYSLFPWLAVQMKIRSLLEQGGDYNRIVTYANGESPIHKSTDEFLYGLVHGVCDYCFDEARGNQWRENLRKLLPVFLLCRDLNTEIISGADGYARLKEDFQVKLITGFQDSVKSRGFPVLFQMGDVLSVLTSGSIYSHPGRDNRHAFVLITLEAIKSWARGGTAEEEALKSCSKWLG</sequence>
<dbReference type="InterPro" id="IPR017907">
    <property type="entry name" value="Znf_RING_CS"/>
</dbReference>
<dbReference type="PROSITE" id="PS50089">
    <property type="entry name" value="ZF_RING_2"/>
    <property type="match status" value="1"/>
</dbReference>
<reference evidence="2" key="1">
    <citation type="submission" date="2020-11" db="EMBL/GenBank/DDBJ databases">
        <authorList>
            <person name="Tran Van P."/>
        </authorList>
    </citation>
    <scope>NUCLEOTIDE SEQUENCE</scope>
</reference>
<dbReference type="PROSITE" id="PS00518">
    <property type="entry name" value="ZF_RING_1"/>
    <property type="match status" value="1"/>
</dbReference>
<dbReference type="Gene3D" id="1.25.40.180">
    <property type="match status" value="1"/>
</dbReference>
<dbReference type="PANTHER" id="PTHR10131">
    <property type="entry name" value="TNF RECEPTOR ASSOCIATED FACTOR"/>
    <property type="match status" value="1"/>
</dbReference>
<evidence type="ECO:0000313" key="2">
    <source>
        <dbReference type="EMBL" id="CAD7232794.1"/>
    </source>
</evidence>
<dbReference type="OrthoDB" id="302966at2759"/>
<dbReference type="InterPro" id="IPR001841">
    <property type="entry name" value="Znf_RING"/>
</dbReference>
<dbReference type="EMBL" id="OB665157">
    <property type="protein sequence ID" value="CAD7232794.1"/>
    <property type="molecule type" value="Genomic_DNA"/>
</dbReference>
<dbReference type="AlphaFoldDB" id="A0A7R8WJA0"/>
<feature type="region of interest" description="Disordered" evidence="1">
    <location>
        <begin position="42"/>
        <end position="68"/>
    </location>
</feature>
<dbReference type="SUPFAM" id="SSF49599">
    <property type="entry name" value="TRAF domain-like"/>
    <property type="match status" value="1"/>
</dbReference>
<dbReference type="PANTHER" id="PTHR10131:SF94">
    <property type="entry name" value="TNF RECEPTOR-ASSOCIATED FACTOR 4"/>
    <property type="match status" value="1"/>
</dbReference>
<dbReference type="Gene3D" id="3.30.40.10">
    <property type="entry name" value="Zinc/RING finger domain, C3HC4 (zinc finger)"/>
    <property type="match status" value="2"/>
</dbReference>
<accession>A0A7R8WJA0</accession>
<evidence type="ECO:0000256" key="1">
    <source>
        <dbReference type="SAM" id="MobiDB-lite"/>
    </source>
</evidence>
<proteinExistence type="predicted"/>
<protein>
    <submittedName>
        <fullName evidence="2">Uncharacterized protein</fullName>
    </submittedName>
</protein>
<gene>
    <name evidence="2" type="ORF">CTOB1V02_LOCUS10621</name>
</gene>
<name>A0A7R8WJA0_9CRUS</name>
<organism evidence="2">
    <name type="scientific">Cyprideis torosa</name>
    <dbReference type="NCBI Taxonomy" id="163714"/>
    <lineage>
        <taxon>Eukaryota</taxon>
        <taxon>Metazoa</taxon>
        <taxon>Ecdysozoa</taxon>
        <taxon>Arthropoda</taxon>
        <taxon>Crustacea</taxon>
        <taxon>Oligostraca</taxon>
        <taxon>Ostracoda</taxon>
        <taxon>Podocopa</taxon>
        <taxon>Podocopida</taxon>
        <taxon>Cytherocopina</taxon>
        <taxon>Cytheroidea</taxon>
        <taxon>Cytherideidae</taxon>
        <taxon>Cyprideis</taxon>
    </lineage>
</organism>